<dbReference type="PROSITE" id="PS50878">
    <property type="entry name" value="RT_POL"/>
    <property type="match status" value="1"/>
</dbReference>
<dbReference type="Pfam" id="PF17917">
    <property type="entry name" value="RT_RNaseH"/>
    <property type="match status" value="1"/>
</dbReference>
<evidence type="ECO:0000256" key="3">
    <source>
        <dbReference type="ARBA" id="ARBA00022722"/>
    </source>
</evidence>
<dbReference type="FunFam" id="3.30.70.270:FF:000020">
    <property type="entry name" value="Transposon Tf2-6 polyprotein-like Protein"/>
    <property type="match status" value="1"/>
</dbReference>
<dbReference type="GO" id="GO:0004519">
    <property type="term" value="F:endonuclease activity"/>
    <property type="evidence" value="ECO:0007669"/>
    <property type="project" value="UniProtKB-KW"/>
</dbReference>
<feature type="non-terminal residue" evidence="8">
    <location>
        <position position="1"/>
    </location>
</feature>
<keyword evidence="1" id="KW-0808">Transferase</keyword>
<organism evidence="8 9">
    <name type="scientific">Pseudoloma neurophilia</name>
    <dbReference type="NCBI Taxonomy" id="146866"/>
    <lineage>
        <taxon>Eukaryota</taxon>
        <taxon>Fungi</taxon>
        <taxon>Fungi incertae sedis</taxon>
        <taxon>Microsporidia</taxon>
        <taxon>Pseudoloma</taxon>
    </lineage>
</organism>
<feature type="non-terminal residue" evidence="8">
    <location>
        <position position="270"/>
    </location>
</feature>
<dbReference type="EMBL" id="LGUB01001264">
    <property type="protein sequence ID" value="KRH92047.1"/>
    <property type="molecule type" value="Genomic_DNA"/>
</dbReference>
<dbReference type="InterPro" id="IPR050951">
    <property type="entry name" value="Retrovirus_Pol_polyprotein"/>
</dbReference>
<dbReference type="OrthoDB" id="2193589at2759"/>
<evidence type="ECO:0000313" key="9">
    <source>
        <dbReference type="Proteomes" id="UP000051530"/>
    </source>
</evidence>
<dbReference type="InterPro" id="IPR043128">
    <property type="entry name" value="Rev_trsase/Diguanyl_cyclase"/>
</dbReference>
<dbReference type="SUPFAM" id="SSF56672">
    <property type="entry name" value="DNA/RNA polymerases"/>
    <property type="match status" value="1"/>
</dbReference>
<dbReference type="InterPro" id="IPR041373">
    <property type="entry name" value="RT_RNaseH"/>
</dbReference>
<dbReference type="GO" id="GO:0003964">
    <property type="term" value="F:RNA-directed DNA polymerase activity"/>
    <property type="evidence" value="ECO:0007669"/>
    <property type="project" value="UniProtKB-KW"/>
</dbReference>
<evidence type="ECO:0000256" key="6">
    <source>
        <dbReference type="ARBA" id="ARBA00022918"/>
    </source>
</evidence>
<evidence type="ECO:0000259" key="7">
    <source>
        <dbReference type="PROSITE" id="PS50878"/>
    </source>
</evidence>
<dbReference type="Gene3D" id="3.30.70.270">
    <property type="match status" value="2"/>
</dbReference>
<keyword evidence="2" id="KW-0548">Nucleotidyltransferase</keyword>
<keyword evidence="4" id="KW-0255">Endonuclease</keyword>
<dbReference type="CDD" id="cd09274">
    <property type="entry name" value="RNase_HI_RT_Ty3"/>
    <property type="match status" value="1"/>
</dbReference>
<keyword evidence="9" id="KW-1185">Reference proteome</keyword>
<accession>A0A0R0LXS0</accession>
<dbReference type="AlphaFoldDB" id="A0A0R0LXS0"/>
<name>A0A0R0LXS0_9MICR</name>
<evidence type="ECO:0000256" key="2">
    <source>
        <dbReference type="ARBA" id="ARBA00022695"/>
    </source>
</evidence>
<evidence type="ECO:0000256" key="5">
    <source>
        <dbReference type="ARBA" id="ARBA00022801"/>
    </source>
</evidence>
<gene>
    <name evidence="8" type="ORF">M153_13296000810</name>
</gene>
<dbReference type="GO" id="GO:0016787">
    <property type="term" value="F:hydrolase activity"/>
    <property type="evidence" value="ECO:0007669"/>
    <property type="project" value="UniProtKB-KW"/>
</dbReference>
<keyword evidence="3" id="KW-0540">Nuclease</keyword>
<dbReference type="PANTHER" id="PTHR37984">
    <property type="entry name" value="PROTEIN CBG26694"/>
    <property type="match status" value="1"/>
</dbReference>
<dbReference type="PANTHER" id="PTHR37984:SF5">
    <property type="entry name" value="PROTEIN NYNRIN-LIKE"/>
    <property type="match status" value="1"/>
</dbReference>
<sequence length="270" mass="31137">ADGFGNLYQYRKMQQGFKNSSAIFQRGMNIVLQGLINKVCLVYLDDMLIFGETLDELKKNEQTVKNCLDKFKLIVNDEKSIWGQTEIEFLGYKISFNKILPIESRASGILNFPTQKNKTELRQFLGMVNFNRLFLPFIADKLELLHKLTSEKTQFVWSDKEKRLFDEVKSRFSRHVELTIPDMNIPFILETDASEKGLGALLRQGNNPIAYASRVLNSSECNYGISEKEFLALIWGIQKFEYFLIGKPFTVFTDHQPLVAIHKKGKFATP</sequence>
<proteinExistence type="predicted"/>
<dbReference type="Pfam" id="PF00078">
    <property type="entry name" value="RVT_1"/>
    <property type="match status" value="1"/>
</dbReference>
<evidence type="ECO:0000256" key="4">
    <source>
        <dbReference type="ARBA" id="ARBA00022759"/>
    </source>
</evidence>
<keyword evidence="5" id="KW-0378">Hydrolase</keyword>
<dbReference type="FunFam" id="3.10.20.370:FF:000001">
    <property type="entry name" value="Retrovirus-related Pol polyprotein from transposon 17.6-like protein"/>
    <property type="match status" value="1"/>
</dbReference>
<evidence type="ECO:0000256" key="1">
    <source>
        <dbReference type="ARBA" id="ARBA00022679"/>
    </source>
</evidence>
<protein>
    <submittedName>
        <fullName evidence="8">Putative LTR transposable element</fullName>
    </submittedName>
</protein>
<dbReference type="CDD" id="cd01647">
    <property type="entry name" value="RT_LTR"/>
    <property type="match status" value="1"/>
</dbReference>
<keyword evidence="6" id="KW-0695">RNA-directed DNA polymerase</keyword>
<feature type="domain" description="Reverse transcriptase" evidence="7">
    <location>
        <begin position="1"/>
        <end position="94"/>
    </location>
</feature>
<comment type="caution">
    <text evidence="8">The sequence shown here is derived from an EMBL/GenBank/DDBJ whole genome shotgun (WGS) entry which is preliminary data.</text>
</comment>
<dbReference type="InterPro" id="IPR000477">
    <property type="entry name" value="RT_dom"/>
</dbReference>
<reference evidence="8 9" key="1">
    <citation type="submission" date="2015-07" db="EMBL/GenBank/DDBJ databases">
        <title>The genome of Pseudoloma neurophilia, a relevant intracellular parasite of the zebrafish.</title>
        <authorList>
            <person name="Ndikumana S."/>
            <person name="Pelin A."/>
            <person name="Sanders J."/>
            <person name="Corradi N."/>
        </authorList>
    </citation>
    <scope>NUCLEOTIDE SEQUENCE [LARGE SCALE GENOMIC DNA]</scope>
    <source>
        <strain evidence="8 9">MK1</strain>
    </source>
</reference>
<evidence type="ECO:0000313" key="8">
    <source>
        <dbReference type="EMBL" id="KRH92047.1"/>
    </source>
</evidence>
<dbReference type="InterPro" id="IPR043502">
    <property type="entry name" value="DNA/RNA_pol_sf"/>
</dbReference>
<dbReference type="VEuPathDB" id="MicrosporidiaDB:M153_13296000810"/>
<dbReference type="Proteomes" id="UP000051530">
    <property type="component" value="Unassembled WGS sequence"/>
</dbReference>